<protein>
    <recommendedName>
        <fullName evidence="5">Flagellar hook-associated protein 2</fullName>
        <shortName evidence="5">HAP2</shortName>
    </recommendedName>
    <alternativeName>
        <fullName evidence="5">Flagellar cap protein</fullName>
    </alternativeName>
</protein>
<keyword evidence="9" id="KW-1185">Reference proteome</keyword>
<keyword evidence="8" id="KW-0966">Cell projection</keyword>
<evidence type="ECO:0000256" key="4">
    <source>
        <dbReference type="ARBA" id="ARBA00023143"/>
    </source>
</evidence>
<dbReference type="Pfam" id="PF07195">
    <property type="entry name" value="FliD_C"/>
    <property type="match status" value="1"/>
</dbReference>
<accession>A0A370G842</accession>
<dbReference type="GO" id="GO:0071973">
    <property type="term" value="P:bacterial-type flagellum-dependent cell motility"/>
    <property type="evidence" value="ECO:0007669"/>
    <property type="project" value="TreeGrafter"/>
</dbReference>
<dbReference type="InterPro" id="IPR003481">
    <property type="entry name" value="FliD_N"/>
</dbReference>
<gene>
    <name evidence="8" type="ORF">C8D86_12512</name>
</gene>
<dbReference type="PANTHER" id="PTHR30288">
    <property type="entry name" value="FLAGELLAR CAP/ASSEMBLY PROTEIN FLID"/>
    <property type="match status" value="1"/>
</dbReference>
<dbReference type="PANTHER" id="PTHR30288:SF0">
    <property type="entry name" value="FLAGELLAR HOOK-ASSOCIATED PROTEIN 2"/>
    <property type="match status" value="1"/>
</dbReference>
<dbReference type="EMBL" id="QQAX01000025">
    <property type="protein sequence ID" value="RDI39951.1"/>
    <property type="molecule type" value="Genomic_DNA"/>
</dbReference>
<dbReference type="GO" id="GO:0009424">
    <property type="term" value="C:bacterial-type flagellum hook"/>
    <property type="evidence" value="ECO:0007669"/>
    <property type="project" value="UniProtKB-UniRule"/>
</dbReference>
<keyword evidence="4 5" id="KW-0975">Bacterial flagellum</keyword>
<dbReference type="Proteomes" id="UP000254720">
    <property type="component" value="Unassembled WGS sequence"/>
</dbReference>
<comment type="subcellular location">
    <subcellularLocation>
        <location evidence="5">Secreted</location>
    </subcellularLocation>
    <subcellularLocation>
        <location evidence="5">Bacterial flagellum</location>
    </subcellularLocation>
</comment>
<keyword evidence="8" id="KW-0282">Flagellum</keyword>
<dbReference type="InterPro" id="IPR010809">
    <property type="entry name" value="FliD_C"/>
</dbReference>
<evidence type="ECO:0000256" key="3">
    <source>
        <dbReference type="ARBA" id="ARBA00023054"/>
    </source>
</evidence>
<evidence type="ECO:0000256" key="5">
    <source>
        <dbReference type="RuleBase" id="RU362066"/>
    </source>
</evidence>
<evidence type="ECO:0000313" key="9">
    <source>
        <dbReference type="Proteomes" id="UP000254720"/>
    </source>
</evidence>
<evidence type="ECO:0000256" key="2">
    <source>
        <dbReference type="ARBA" id="ARBA00011255"/>
    </source>
</evidence>
<evidence type="ECO:0000256" key="1">
    <source>
        <dbReference type="ARBA" id="ARBA00009764"/>
    </source>
</evidence>
<comment type="caution">
    <text evidence="8">The sequence shown here is derived from an EMBL/GenBank/DDBJ whole genome shotgun (WGS) entry which is preliminary data.</text>
</comment>
<comment type="function">
    <text evidence="5">Required for morphogenesis and for the elongation of the flagellar filament by facilitating polymerization of the flagellin monomers at the tip of growing filament. Forms a capping structure, which prevents flagellin subunits (transported through the central channel of the flagellum) from leaking out without polymerization at the distal end.</text>
</comment>
<reference evidence="8 9" key="1">
    <citation type="submission" date="2018-07" db="EMBL/GenBank/DDBJ databases">
        <title>Genomic Encyclopedia of Type Strains, Phase IV (KMG-IV): sequencing the most valuable type-strain genomes for metagenomic binning, comparative biology and taxonomic classification.</title>
        <authorList>
            <person name="Goeker M."/>
        </authorList>
    </citation>
    <scope>NUCLEOTIDE SEQUENCE [LARGE SCALE GENOMIC DNA]</scope>
    <source>
        <strain evidence="8 9">DSM 16500</strain>
    </source>
</reference>
<proteinExistence type="inferred from homology"/>
<dbReference type="GO" id="GO:0005576">
    <property type="term" value="C:extracellular region"/>
    <property type="evidence" value="ECO:0007669"/>
    <property type="project" value="UniProtKB-SubCell"/>
</dbReference>
<dbReference type="GO" id="GO:0009421">
    <property type="term" value="C:bacterial-type flagellum filament cap"/>
    <property type="evidence" value="ECO:0007669"/>
    <property type="project" value="InterPro"/>
</dbReference>
<feature type="domain" description="Flagellar hook-associated protein 2 C-terminal" evidence="7">
    <location>
        <begin position="222"/>
        <end position="455"/>
    </location>
</feature>
<organism evidence="8 9">
    <name type="scientific">Aquicella lusitana</name>
    <dbReference type="NCBI Taxonomy" id="254246"/>
    <lineage>
        <taxon>Bacteria</taxon>
        <taxon>Pseudomonadati</taxon>
        <taxon>Pseudomonadota</taxon>
        <taxon>Gammaproteobacteria</taxon>
        <taxon>Legionellales</taxon>
        <taxon>Coxiellaceae</taxon>
        <taxon>Aquicella</taxon>
    </lineage>
</organism>
<feature type="domain" description="Flagellar hook-associated protein 2 N-terminal" evidence="6">
    <location>
        <begin position="8"/>
        <end position="109"/>
    </location>
</feature>
<keyword evidence="3" id="KW-0175">Coiled coil</keyword>
<keyword evidence="8" id="KW-0969">Cilium</keyword>
<dbReference type="AlphaFoldDB" id="A0A370G842"/>
<keyword evidence="5" id="KW-0964">Secreted</keyword>
<evidence type="ECO:0000259" key="6">
    <source>
        <dbReference type="Pfam" id="PF02465"/>
    </source>
</evidence>
<evidence type="ECO:0000259" key="7">
    <source>
        <dbReference type="Pfam" id="PF07195"/>
    </source>
</evidence>
<dbReference type="Pfam" id="PF02465">
    <property type="entry name" value="FliD_N"/>
    <property type="match status" value="1"/>
</dbReference>
<comment type="similarity">
    <text evidence="1 5">Belongs to the FliD family.</text>
</comment>
<comment type="subunit">
    <text evidence="2 5">Homopentamer.</text>
</comment>
<dbReference type="RefSeq" id="WP_170131868.1">
    <property type="nucleotide sequence ID" value="NZ_LR699116.1"/>
</dbReference>
<dbReference type="GO" id="GO:0007155">
    <property type="term" value="P:cell adhesion"/>
    <property type="evidence" value="ECO:0007669"/>
    <property type="project" value="InterPro"/>
</dbReference>
<dbReference type="InterPro" id="IPR040026">
    <property type="entry name" value="FliD"/>
</dbReference>
<evidence type="ECO:0000313" key="8">
    <source>
        <dbReference type="EMBL" id="RDI39951.1"/>
    </source>
</evidence>
<sequence length="472" mass="50183">MPSSWIESIDVNAYVEQLMKREVNQINKVTLNKTNQLNDTQSALKTRLSAYTQIQTLLDALQDKIESLTTTFNPTYQATSSNTDAATVSIDGTVTPGMHVLNVTQLAQAESVASGVFSSDNTALNMTNTVTISIGSDNIDIEITSDDTLQTIANKINLSASTNDLGAAASVISTGTGQYRLVISSTQSGTANQVNISETGTGSDALNISTGPGGTGTVLMTAADAQFELDGLSYTSSTNSNLIAGLNITLLGTGSNISISVTESNQISKVAAEVQNVVNAYNDIMVSIAKTKATNALPDSTLVMIQSNLKNLVSADTLTSLGIIPVPYNEVETFTITLPDGTIQTMYPTGMLKIADDPVTGETFETKLTANYANIKSQLVGTSGVFTELNSLLEPSTGDIWKILNDTQYGGIPLTKKQVDDLQEQIDGINDNADRLKEGLVMKYAKLDLLLGQLQVTSQYLSQQLLAMNNNK</sequence>
<name>A0A370G842_9COXI</name>